<feature type="transmembrane region" description="Helical" evidence="10">
    <location>
        <begin position="211"/>
        <end position="229"/>
    </location>
</feature>
<evidence type="ECO:0000256" key="6">
    <source>
        <dbReference type="ARBA" id="ARBA00023157"/>
    </source>
</evidence>
<evidence type="ECO:0000256" key="1">
    <source>
        <dbReference type="ARBA" id="ARBA00004609"/>
    </source>
</evidence>
<comment type="subcellular location">
    <subcellularLocation>
        <location evidence="1">Cell membrane</location>
        <topology evidence="1">Lipid-anchor</topology>
        <topology evidence="1">GPI-anchor</topology>
    </subcellularLocation>
</comment>
<evidence type="ECO:0000256" key="8">
    <source>
        <dbReference type="ARBA" id="ARBA00023288"/>
    </source>
</evidence>
<keyword evidence="3" id="KW-1003">Cell membrane</keyword>
<organism evidence="13 14">
    <name type="scientific">Solanum tuberosum</name>
    <name type="common">Potato</name>
    <dbReference type="NCBI Taxonomy" id="4113"/>
    <lineage>
        <taxon>Eukaryota</taxon>
        <taxon>Viridiplantae</taxon>
        <taxon>Streptophyta</taxon>
        <taxon>Embryophyta</taxon>
        <taxon>Tracheophyta</taxon>
        <taxon>Spermatophyta</taxon>
        <taxon>Magnoliopsida</taxon>
        <taxon>eudicotyledons</taxon>
        <taxon>Gunneridae</taxon>
        <taxon>Pentapetalae</taxon>
        <taxon>asterids</taxon>
        <taxon>lamiids</taxon>
        <taxon>Solanales</taxon>
        <taxon>Solanaceae</taxon>
        <taxon>Solanoideae</taxon>
        <taxon>Solaneae</taxon>
        <taxon>Solanum</taxon>
    </lineage>
</organism>
<comment type="similarity">
    <text evidence="2">Belongs to the plant LTP family.</text>
</comment>
<keyword evidence="4" id="KW-0336">GPI-anchor</keyword>
<dbReference type="SUPFAM" id="SSF47699">
    <property type="entry name" value="Bifunctional inhibitor/lipid-transfer protein/seed storage 2S albumin"/>
    <property type="match status" value="1"/>
</dbReference>
<evidence type="ECO:0000256" key="4">
    <source>
        <dbReference type="ARBA" id="ARBA00022622"/>
    </source>
</evidence>
<evidence type="ECO:0000256" key="7">
    <source>
        <dbReference type="ARBA" id="ARBA00023180"/>
    </source>
</evidence>
<dbReference type="Gene3D" id="3.30.420.10">
    <property type="entry name" value="Ribonuclease H-like superfamily/Ribonuclease H"/>
    <property type="match status" value="1"/>
</dbReference>
<evidence type="ECO:0000256" key="10">
    <source>
        <dbReference type="SAM" id="Phobius"/>
    </source>
</evidence>
<evidence type="ECO:0000256" key="11">
    <source>
        <dbReference type="SAM" id="SignalP"/>
    </source>
</evidence>
<evidence type="ECO:0000256" key="5">
    <source>
        <dbReference type="ARBA" id="ARBA00022729"/>
    </source>
</evidence>
<keyword evidence="8" id="KW-0449">Lipoprotein</keyword>
<keyword evidence="10" id="KW-0812">Transmembrane</keyword>
<proteinExistence type="inferred from homology"/>
<dbReference type="SUPFAM" id="SSF53098">
    <property type="entry name" value="Ribonuclease H-like"/>
    <property type="match status" value="1"/>
</dbReference>
<dbReference type="InterPro" id="IPR016140">
    <property type="entry name" value="Bifunc_inhib/LTP/seed_store"/>
</dbReference>
<reference evidence="13 14" key="1">
    <citation type="journal article" date="2021" name="bioRxiv">
        <title>Chromosome-scale and haplotype-resolved genome assembly of a tetraploid potato cultivar.</title>
        <authorList>
            <person name="Sun H."/>
            <person name="Jiao W.-B."/>
            <person name="Krause K."/>
            <person name="Campoy J.A."/>
            <person name="Goel M."/>
            <person name="Folz-Donahue K."/>
            <person name="Kukat C."/>
            <person name="Huettel B."/>
            <person name="Schneeberger K."/>
        </authorList>
    </citation>
    <scope>NUCLEOTIDE SEQUENCE [LARGE SCALE GENOMIC DNA]</scope>
    <source>
        <strain evidence="13">SolTubOtavaFocal</strain>
        <tissue evidence="13">Leaves</tissue>
    </source>
</reference>
<feature type="chain" id="PRO_5045552012" description="Bifunctional inhibitor/plant lipid transfer protein/seed storage helical domain-containing protein" evidence="11">
    <location>
        <begin position="23"/>
        <end position="256"/>
    </location>
</feature>
<feature type="compositionally biased region" description="Low complexity" evidence="9">
    <location>
        <begin position="137"/>
        <end position="153"/>
    </location>
</feature>
<dbReference type="EMBL" id="JAIVGD010000018">
    <property type="protein sequence ID" value="KAH0754383.1"/>
    <property type="molecule type" value="Genomic_DNA"/>
</dbReference>
<dbReference type="InterPro" id="IPR012337">
    <property type="entry name" value="RNaseH-like_sf"/>
</dbReference>
<dbReference type="SMART" id="SM00499">
    <property type="entry name" value="AAI"/>
    <property type="match status" value="1"/>
</dbReference>
<evidence type="ECO:0000256" key="2">
    <source>
        <dbReference type="ARBA" id="ARBA00009748"/>
    </source>
</evidence>
<keyword evidence="14" id="KW-1185">Reference proteome</keyword>
<keyword evidence="10" id="KW-0472">Membrane</keyword>
<keyword evidence="5 11" id="KW-0732">Signal</keyword>
<dbReference type="InterPro" id="IPR043325">
    <property type="entry name" value="LTSS"/>
</dbReference>
<keyword evidence="7" id="KW-0325">Glycoprotein</keyword>
<dbReference type="Pfam" id="PF14368">
    <property type="entry name" value="LTP_2"/>
    <property type="match status" value="1"/>
</dbReference>
<evidence type="ECO:0000256" key="9">
    <source>
        <dbReference type="SAM" id="MobiDB-lite"/>
    </source>
</evidence>
<evidence type="ECO:0000313" key="13">
    <source>
        <dbReference type="EMBL" id="KAH0754383.1"/>
    </source>
</evidence>
<dbReference type="InterPro" id="IPR036397">
    <property type="entry name" value="RNaseH_sf"/>
</dbReference>
<name>A0ABQ7URC9_SOLTU</name>
<evidence type="ECO:0000256" key="3">
    <source>
        <dbReference type="ARBA" id="ARBA00022475"/>
    </source>
</evidence>
<comment type="caution">
    <text evidence="13">The sequence shown here is derived from an EMBL/GenBank/DDBJ whole genome shotgun (WGS) entry which is preliminary data.</text>
</comment>
<dbReference type="CDD" id="cd00010">
    <property type="entry name" value="AAI_LTSS"/>
    <property type="match status" value="1"/>
</dbReference>
<dbReference type="PANTHER" id="PTHR33044">
    <property type="entry name" value="BIFUNCTIONAL INHIBITOR/LIPID-TRANSFER PROTEIN/SEED STORAGE 2S ALBUMIN SUPERFAMILY PROTEIN-RELATED"/>
    <property type="match status" value="1"/>
</dbReference>
<protein>
    <recommendedName>
        <fullName evidence="12">Bifunctional inhibitor/plant lipid transfer protein/seed storage helical domain-containing protein</fullName>
    </recommendedName>
</protein>
<evidence type="ECO:0000259" key="12">
    <source>
        <dbReference type="SMART" id="SM00499"/>
    </source>
</evidence>
<feature type="domain" description="Bifunctional inhibitor/plant lipid transfer protein/seed storage helical" evidence="12">
    <location>
        <begin position="31"/>
        <end position="113"/>
    </location>
</feature>
<accession>A0ABQ7URC9</accession>
<evidence type="ECO:0000313" key="14">
    <source>
        <dbReference type="Proteomes" id="UP000826656"/>
    </source>
</evidence>
<keyword evidence="6" id="KW-1015">Disulfide bond</keyword>
<dbReference type="InterPro" id="IPR036312">
    <property type="entry name" value="Bifun_inhib/LTP/seed_sf"/>
</dbReference>
<gene>
    <name evidence="13" type="ORF">KY290_024653</name>
</gene>
<dbReference type="Proteomes" id="UP000826656">
    <property type="component" value="Unassembled WGS sequence"/>
</dbReference>
<feature type="transmembrane region" description="Helical" evidence="10">
    <location>
        <begin position="169"/>
        <end position="190"/>
    </location>
</feature>
<keyword evidence="10" id="KW-1133">Transmembrane helix</keyword>
<feature type="region of interest" description="Disordered" evidence="9">
    <location>
        <begin position="137"/>
        <end position="161"/>
    </location>
</feature>
<feature type="signal peptide" evidence="11">
    <location>
        <begin position="1"/>
        <end position="22"/>
    </location>
</feature>
<sequence length="256" mass="26692">MASAYNLVVLLIVCTGIVLANGDDKSLGDKCGVEFQKVAACLTYATGKAPSPSKECCDAAEDIKDHDPVCLCYIIEQIHKGSSPQLKSMGIQEDKLLQLPSACKLTNASISNCPKLLNIPPTSPDYAIFSNATSKSPVSTTPSGSSSSSSSSPDTNKDVSNGFKNGPQLSVTGTVVAAALVAIFLALSYIELLNVDDCSKGNPGSAGGGGVLRNLAGPMIMAFSAYFGFCSNNSVKALALKTGQRWCIDHDFQSYC</sequence>
<dbReference type="Gene3D" id="1.10.110.10">
    <property type="entry name" value="Plant lipid-transfer and hydrophobic proteins"/>
    <property type="match status" value="1"/>
</dbReference>